<dbReference type="EMBL" id="JAAIVJ010000002">
    <property type="protein sequence ID" value="NEY89760.1"/>
    <property type="molecule type" value="Genomic_DNA"/>
</dbReference>
<proteinExistence type="predicted"/>
<evidence type="ECO:0000313" key="2">
    <source>
        <dbReference type="EMBL" id="NEY89760.1"/>
    </source>
</evidence>
<reference evidence="2 3" key="1">
    <citation type="submission" date="2020-02" db="EMBL/GenBank/DDBJ databases">
        <authorList>
            <person name="Chen W.-M."/>
        </authorList>
    </citation>
    <scope>NUCLEOTIDE SEQUENCE [LARGE SCALE GENOMIC DNA]</scope>
    <source>
        <strain evidence="2 3">KMS-5</strain>
    </source>
</reference>
<dbReference type="InterPro" id="IPR037401">
    <property type="entry name" value="SnoaL-like"/>
</dbReference>
<dbReference type="Gene3D" id="3.10.450.50">
    <property type="match status" value="1"/>
</dbReference>
<keyword evidence="3" id="KW-1185">Reference proteome</keyword>
<evidence type="ECO:0000259" key="1">
    <source>
        <dbReference type="Pfam" id="PF12680"/>
    </source>
</evidence>
<organism evidence="2 3">
    <name type="scientific">Tabrizicola oligotrophica</name>
    <dbReference type="NCBI Taxonomy" id="2710650"/>
    <lineage>
        <taxon>Bacteria</taxon>
        <taxon>Pseudomonadati</taxon>
        <taxon>Pseudomonadota</taxon>
        <taxon>Alphaproteobacteria</taxon>
        <taxon>Rhodobacterales</taxon>
        <taxon>Paracoccaceae</taxon>
        <taxon>Tabrizicola</taxon>
    </lineage>
</organism>
<dbReference type="RefSeq" id="WP_164623800.1">
    <property type="nucleotide sequence ID" value="NZ_JAAIVJ010000002.1"/>
</dbReference>
<dbReference type="AlphaFoldDB" id="A0A6M0QQJ7"/>
<dbReference type="Pfam" id="PF12680">
    <property type="entry name" value="SnoaL_2"/>
    <property type="match status" value="1"/>
</dbReference>
<accession>A0A6M0QQJ7</accession>
<dbReference type="InterPro" id="IPR032710">
    <property type="entry name" value="NTF2-like_dom_sf"/>
</dbReference>
<evidence type="ECO:0000313" key="3">
    <source>
        <dbReference type="Proteomes" id="UP000477782"/>
    </source>
</evidence>
<dbReference type="Proteomes" id="UP000477782">
    <property type="component" value="Unassembled WGS sequence"/>
</dbReference>
<dbReference type="InterPro" id="IPR011944">
    <property type="entry name" value="Steroid_delta5-4_isomerase"/>
</dbReference>
<name>A0A6M0QQJ7_9RHOB</name>
<comment type="caution">
    <text evidence="2">The sequence shown here is derived from an EMBL/GenBank/DDBJ whole genome shotgun (WGS) entry which is preliminary data.</text>
</comment>
<sequence>MSLGVETIRNIAETYTLAWNSGDPERVAGCYARDGDIVINRGTPWQGRARIAEMAAGFYADVNNMRVILDDLRIAGDHVAFIWTFTGQHAGTGHSLDVQGWEEWDLGPDGSIAASRGWYDAEDYARQVAGP</sequence>
<dbReference type="NCBIfam" id="TIGR02246">
    <property type="entry name" value="SgcJ/EcaC family oxidoreductase"/>
    <property type="match status" value="1"/>
</dbReference>
<feature type="domain" description="SnoaL-like" evidence="1">
    <location>
        <begin position="14"/>
        <end position="113"/>
    </location>
</feature>
<protein>
    <submittedName>
        <fullName evidence="2">SgcJ/EcaC family oxidoreductase</fullName>
    </submittedName>
</protein>
<gene>
    <name evidence="2" type="ORF">G4Z14_05565</name>
</gene>
<dbReference type="SUPFAM" id="SSF54427">
    <property type="entry name" value="NTF2-like"/>
    <property type="match status" value="1"/>
</dbReference>